<gene>
    <name evidence="1" type="ORF">F511_15598</name>
</gene>
<reference evidence="1 2" key="1">
    <citation type="journal article" date="2015" name="Proc. Natl. Acad. Sci. U.S.A.">
        <title>The resurrection genome of Boea hygrometrica: A blueprint for survival of dehydration.</title>
        <authorList>
            <person name="Xiao L."/>
            <person name="Yang G."/>
            <person name="Zhang L."/>
            <person name="Yang X."/>
            <person name="Zhao S."/>
            <person name="Ji Z."/>
            <person name="Zhou Q."/>
            <person name="Hu M."/>
            <person name="Wang Y."/>
            <person name="Chen M."/>
            <person name="Xu Y."/>
            <person name="Jin H."/>
            <person name="Xiao X."/>
            <person name="Hu G."/>
            <person name="Bao F."/>
            <person name="Hu Y."/>
            <person name="Wan P."/>
            <person name="Li L."/>
            <person name="Deng X."/>
            <person name="Kuang T."/>
            <person name="Xiang C."/>
            <person name="Zhu J.K."/>
            <person name="Oliver M.J."/>
            <person name="He Y."/>
        </authorList>
    </citation>
    <scope>NUCLEOTIDE SEQUENCE [LARGE SCALE GENOMIC DNA]</scope>
    <source>
        <strain evidence="2">cv. XS01</strain>
    </source>
</reference>
<name>A0A2Z7B2C9_9LAMI</name>
<dbReference type="OrthoDB" id="2011474at2759"/>
<evidence type="ECO:0000313" key="1">
    <source>
        <dbReference type="EMBL" id="KZV28518.1"/>
    </source>
</evidence>
<dbReference type="AlphaFoldDB" id="A0A2Z7B2C9"/>
<accession>A0A2Z7B2C9</accession>
<dbReference type="Proteomes" id="UP000250235">
    <property type="component" value="Unassembled WGS sequence"/>
</dbReference>
<evidence type="ECO:0000313" key="2">
    <source>
        <dbReference type="Proteomes" id="UP000250235"/>
    </source>
</evidence>
<evidence type="ECO:0008006" key="3">
    <source>
        <dbReference type="Google" id="ProtNLM"/>
    </source>
</evidence>
<protein>
    <recommendedName>
        <fullName evidence="3">Dystroglycan-like</fullName>
    </recommendedName>
</protein>
<sequence>MASSLISSSHHIDFESVFGFDDAELVQMFESLITTGLKVFLGCPAVFYEAALTEFFANSSVRNGIVVSTIRGTAIEISEEVFARTFELPTEGLTDLSAVPKNLVFDARSLFSESTEQVSVTCLKKELKIAYRLLSDILAKTIYVKAGSFDAVTRDRFMLMTAITFDVKVVTSRNSDYVEMSA</sequence>
<proteinExistence type="predicted"/>
<keyword evidence="2" id="KW-1185">Reference proteome</keyword>
<dbReference type="EMBL" id="KV010113">
    <property type="protein sequence ID" value="KZV28518.1"/>
    <property type="molecule type" value="Genomic_DNA"/>
</dbReference>
<organism evidence="1 2">
    <name type="scientific">Dorcoceras hygrometricum</name>
    <dbReference type="NCBI Taxonomy" id="472368"/>
    <lineage>
        <taxon>Eukaryota</taxon>
        <taxon>Viridiplantae</taxon>
        <taxon>Streptophyta</taxon>
        <taxon>Embryophyta</taxon>
        <taxon>Tracheophyta</taxon>
        <taxon>Spermatophyta</taxon>
        <taxon>Magnoliopsida</taxon>
        <taxon>eudicotyledons</taxon>
        <taxon>Gunneridae</taxon>
        <taxon>Pentapetalae</taxon>
        <taxon>asterids</taxon>
        <taxon>lamiids</taxon>
        <taxon>Lamiales</taxon>
        <taxon>Gesneriaceae</taxon>
        <taxon>Didymocarpoideae</taxon>
        <taxon>Trichosporeae</taxon>
        <taxon>Loxocarpinae</taxon>
        <taxon>Dorcoceras</taxon>
    </lineage>
</organism>